<protein>
    <submittedName>
        <fullName evidence="2">Uncharacterized protein</fullName>
    </submittedName>
</protein>
<feature type="transmembrane region" description="Helical" evidence="1">
    <location>
        <begin position="25"/>
        <end position="44"/>
    </location>
</feature>
<gene>
    <name evidence="2" type="ORF">D7V20_15645</name>
</gene>
<keyword evidence="1" id="KW-1133">Transmembrane helix</keyword>
<keyword evidence="1" id="KW-0472">Membrane</keyword>
<keyword evidence="1" id="KW-0812">Transmembrane</keyword>
<dbReference type="AlphaFoldDB" id="A0A3A8F0Z3"/>
<reference evidence="2 3" key="1">
    <citation type="submission" date="2018-09" db="EMBL/GenBank/DDBJ databases">
        <title>The draft genome of Acinetobacter spp. strains.</title>
        <authorList>
            <person name="Qin J."/>
            <person name="Feng Y."/>
            <person name="Zong Z."/>
        </authorList>
    </citation>
    <scope>NUCLEOTIDE SEQUENCE [LARGE SCALE GENOMIC DNA]</scope>
    <source>
        <strain evidence="2 3">WCHAc060115</strain>
    </source>
</reference>
<name>A0A3A8F0Z3_9GAMM</name>
<keyword evidence="3" id="KW-1185">Reference proteome</keyword>
<evidence type="ECO:0000313" key="3">
    <source>
        <dbReference type="Proteomes" id="UP000280405"/>
    </source>
</evidence>
<sequence>MVLEQLSGIWANFLHLFDSIPEDNIAISVYVLGTVLILWCWYSIAKRLPSPLGGITWIILFAIIATPTISEGPNSEVAPAIFGLLFGVLTKDSPLIWSNLALIVFVIGVGLIVGFCWSKYTANKSTKQSTVAKNISPL</sequence>
<evidence type="ECO:0000313" key="2">
    <source>
        <dbReference type="EMBL" id="RKG35984.1"/>
    </source>
</evidence>
<feature type="transmembrane region" description="Helical" evidence="1">
    <location>
        <begin position="51"/>
        <end position="69"/>
    </location>
</feature>
<comment type="caution">
    <text evidence="2">The sequence shown here is derived from an EMBL/GenBank/DDBJ whole genome shotgun (WGS) entry which is preliminary data.</text>
</comment>
<dbReference type="Proteomes" id="UP000280405">
    <property type="component" value="Unassembled WGS sequence"/>
</dbReference>
<proteinExistence type="predicted"/>
<dbReference type="EMBL" id="RAXT01000050">
    <property type="protein sequence ID" value="RKG35984.1"/>
    <property type="molecule type" value="Genomic_DNA"/>
</dbReference>
<feature type="transmembrane region" description="Helical" evidence="1">
    <location>
        <begin position="95"/>
        <end position="117"/>
    </location>
</feature>
<evidence type="ECO:0000256" key="1">
    <source>
        <dbReference type="SAM" id="Phobius"/>
    </source>
</evidence>
<accession>A0A3A8F0Z3</accession>
<dbReference type="OrthoDB" id="6657720at2"/>
<organism evidence="2 3">
    <name type="scientific">Acinetobacter rongchengensis</name>
    <dbReference type="NCBI Taxonomy" id="2419601"/>
    <lineage>
        <taxon>Bacteria</taxon>
        <taxon>Pseudomonadati</taxon>
        <taxon>Pseudomonadota</taxon>
        <taxon>Gammaproteobacteria</taxon>
        <taxon>Moraxellales</taxon>
        <taxon>Moraxellaceae</taxon>
        <taxon>Acinetobacter</taxon>
    </lineage>
</organism>